<dbReference type="EMBL" id="LR824004">
    <property type="protein sequence ID" value="CAD0194338.1"/>
    <property type="molecule type" value="Genomic_DNA"/>
</dbReference>
<organism evidence="1 2">
    <name type="scientific">Chrysodeixis includens</name>
    <name type="common">Soybean looper</name>
    <name type="synonym">Pseudoplusia includens</name>
    <dbReference type="NCBI Taxonomy" id="689277"/>
    <lineage>
        <taxon>Eukaryota</taxon>
        <taxon>Metazoa</taxon>
        <taxon>Ecdysozoa</taxon>
        <taxon>Arthropoda</taxon>
        <taxon>Hexapoda</taxon>
        <taxon>Insecta</taxon>
        <taxon>Pterygota</taxon>
        <taxon>Neoptera</taxon>
        <taxon>Endopterygota</taxon>
        <taxon>Lepidoptera</taxon>
        <taxon>Glossata</taxon>
        <taxon>Ditrysia</taxon>
        <taxon>Noctuoidea</taxon>
        <taxon>Noctuidae</taxon>
        <taxon>Plusiinae</taxon>
        <taxon>Chrysodeixis</taxon>
    </lineage>
</organism>
<dbReference type="Proteomes" id="UP001154114">
    <property type="component" value="Chromosome 1"/>
</dbReference>
<dbReference type="AlphaFoldDB" id="A0A9N8KP82"/>
<keyword evidence="2" id="KW-1185">Reference proteome</keyword>
<protein>
    <submittedName>
        <fullName evidence="1">Uncharacterized protein</fullName>
    </submittedName>
</protein>
<evidence type="ECO:0000313" key="2">
    <source>
        <dbReference type="Proteomes" id="UP001154114"/>
    </source>
</evidence>
<proteinExistence type="predicted"/>
<reference evidence="1" key="1">
    <citation type="submission" date="2021-12" db="EMBL/GenBank/DDBJ databases">
        <authorList>
            <person name="King R."/>
        </authorList>
    </citation>
    <scope>NUCLEOTIDE SEQUENCE</scope>
</reference>
<gene>
    <name evidence="1" type="ORF">CINC_LOCUS628</name>
</gene>
<evidence type="ECO:0000313" key="1">
    <source>
        <dbReference type="EMBL" id="CAD0194338.1"/>
    </source>
</evidence>
<name>A0A9N8KP82_CHRIL</name>
<sequence length="106" mass="12837">MSVRLLTQLLDFKNKYKKYRYYSQFRFNIYLYKLIKLLDKHILLRNIPASVCLLTHLLEVKEKKNGWYFSRFRFHINKLIKLYLIVNSKARNAKPGLITSINIKGR</sequence>
<accession>A0A9N8KP82</accession>